<dbReference type="Proteomes" id="UP000580910">
    <property type="component" value="Unassembled WGS sequence"/>
</dbReference>
<gene>
    <name evidence="1" type="ORF">FB382_003076</name>
</gene>
<evidence type="ECO:0000313" key="2">
    <source>
        <dbReference type="Proteomes" id="UP000580910"/>
    </source>
</evidence>
<evidence type="ECO:0008006" key="3">
    <source>
        <dbReference type="Google" id="ProtNLM"/>
    </source>
</evidence>
<keyword evidence="2" id="KW-1185">Reference proteome</keyword>
<protein>
    <recommendedName>
        <fullName evidence="3">DUF3052 domain-containing protein</fullName>
    </recommendedName>
</protein>
<dbReference type="EMBL" id="JACGXA010000001">
    <property type="protein sequence ID" value="MBA8804785.1"/>
    <property type="molecule type" value="Genomic_DNA"/>
</dbReference>
<dbReference type="RefSeq" id="WP_343055625.1">
    <property type="nucleotide sequence ID" value="NZ_JACGXA010000001.1"/>
</dbReference>
<comment type="caution">
    <text evidence="1">The sequence shown here is derived from an EMBL/GenBank/DDBJ whole genome shotgun (WGS) entry which is preliminary data.</text>
</comment>
<proteinExistence type="predicted"/>
<dbReference type="AlphaFoldDB" id="A0A7W3J242"/>
<accession>A0A7W3J242</accession>
<sequence>MVAGYSGTPLVRKLGIKEGHVLFLDGLPSVSSPDVAALAEPGTATNVVRRLPGRADVTLTFHTELTALTRRLPTLFERTSTAGMVWVCWPKKAAQRSARNPDGPVTDLDESTVRDLGLELGFVDVKVAALDGTWSGLKFVRRVADR</sequence>
<reference evidence="1 2" key="1">
    <citation type="submission" date="2020-07" db="EMBL/GenBank/DDBJ databases">
        <title>Sequencing the genomes of 1000 actinobacteria strains.</title>
        <authorList>
            <person name="Klenk H.-P."/>
        </authorList>
    </citation>
    <scope>NUCLEOTIDE SEQUENCE [LARGE SCALE GENOMIC DNA]</scope>
    <source>
        <strain evidence="1 2">DSM 21349</strain>
    </source>
</reference>
<evidence type="ECO:0000313" key="1">
    <source>
        <dbReference type="EMBL" id="MBA8804785.1"/>
    </source>
</evidence>
<organism evidence="1 2">
    <name type="scientific">Nocardioides ginsengisegetis</name>
    <dbReference type="NCBI Taxonomy" id="661491"/>
    <lineage>
        <taxon>Bacteria</taxon>
        <taxon>Bacillati</taxon>
        <taxon>Actinomycetota</taxon>
        <taxon>Actinomycetes</taxon>
        <taxon>Propionibacteriales</taxon>
        <taxon>Nocardioidaceae</taxon>
        <taxon>Nocardioides</taxon>
    </lineage>
</organism>
<name>A0A7W3J242_9ACTN</name>